<dbReference type="RefSeq" id="WP_068485164.1">
    <property type="nucleotide sequence ID" value="NZ_CP018760.1"/>
</dbReference>
<dbReference type="OrthoDB" id="1496157at2"/>
<keyword evidence="1" id="KW-0812">Transmembrane</keyword>
<keyword evidence="3" id="KW-1185">Reference proteome</keyword>
<dbReference type="Proteomes" id="UP000092164">
    <property type="component" value="Unassembled WGS sequence"/>
</dbReference>
<protein>
    <submittedName>
        <fullName evidence="2">Uncharacterized protein</fullName>
    </submittedName>
</protein>
<keyword evidence="1" id="KW-0472">Membrane</keyword>
<comment type="caution">
    <text evidence="2">The sequence shown here is derived from an EMBL/GenBank/DDBJ whole genome shotgun (WGS) entry which is preliminary data.</text>
</comment>
<name>A0A1B7Z5N8_9FLAO</name>
<dbReference type="AlphaFoldDB" id="A0A1B7Z5N8"/>
<organism evidence="2 3">
    <name type="scientific">Maribacter hydrothermalis</name>
    <dbReference type="NCBI Taxonomy" id="1836467"/>
    <lineage>
        <taxon>Bacteria</taxon>
        <taxon>Pseudomonadati</taxon>
        <taxon>Bacteroidota</taxon>
        <taxon>Flavobacteriia</taxon>
        <taxon>Flavobacteriales</taxon>
        <taxon>Flavobacteriaceae</taxon>
        <taxon>Maribacter</taxon>
    </lineage>
</organism>
<evidence type="ECO:0000256" key="1">
    <source>
        <dbReference type="SAM" id="Phobius"/>
    </source>
</evidence>
<keyword evidence="1" id="KW-1133">Transmembrane helix</keyword>
<feature type="transmembrane region" description="Helical" evidence="1">
    <location>
        <begin position="12"/>
        <end position="34"/>
    </location>
</feature>
<evidence type="ECO:0000313" key="2">
    <source>
        <dbReference type="EMBL" id="OBR38031.1"/>
    </source>
</evidence>
<dbReference type="KEGG" id="mart:BTR34_16420"/>
<reference evidence="3" key="1">
    <citation type="submission" date="2016-06" db="EMBL/GenBank/DDBJ databases">
        <authorList>
            <person name="Zhan P."/>
        </authorList>
    </citation>
    <scope>NUCLEOTIDE SEQUENCE [LARGE SCALE GENOMIC DNA]</scope>
    <source>
        <strain evidence="3">T28</strain>
    </source>
</reference>
<proteinExistence type="predicted"/>
<dbReference type="EMBL" id="LZFP01000030">
    <property type="protein sequence ID" value="OBR38031.1"/>
    <property type="molecule type" value="Genomic_DNA"/>
</dbReference>
<accession>A0A1B7Z5N8</accession>
<gene>
    <name evidence="2" type="ORF">A9200_18280</name>
</gene>
<evidence type="ECO:0000313" key="3">
    <source>
        <dbReference type="Proteomes" id="UP000092164"/>
    </source>
</evidence>
<sequence length="176" mass="20479">MENTQDNINFIPILTVFLSGLFGLLVAYITWNLASKREKEKFKQELAFREFKEKEELYISILSSLDKTVKFTKTGKDYSELFNDLTFISAKSKLLATESINIKFSEISDILYVWSSRYRQSLPKKVGGTDYGIVTNLDNEHREKADEIYPELIKSINDLVSIIKKELNYLKNELKK</sequence>